<dbReference type="PANTHER" id="PTHR11686:SF9">
    <property type="entry name" value="RE13973P"/>
    <property type="match status" value="1"/>
</dbReference>
<keyword evidence="8" id="KW-0378">Hydrolase</keyword>
<keyword evidence="8" id="KW-0012">Acyltransferase</keyword>
<evidence type="ECO:0000256" key="7">
    <source>
        <dbReference type="PIRSR" id="PIRSR600101-2"/>
    </source>
</evidence>
<dbReference type="InterPro" id="IPR000101">
    <property type="entry name" value="GGT_peptidase"/>
</dbReference>
<sequence length="634" mass="69145">MISEKKIIPAPVSPLSRSIRAAVVMLLILLAITNFVPVTDNDHLLSYLSHVSYQRIASGNDPVGDKIGQPSLDPPAEFLRYGSKAMVSSDVPLCSTMGKEILLKGGNAADAAVTVALCIGSVNLHSSGIGGGGFIVTTKDNQTLSIDAREMAPSLAHKHMYDGIPLLAQFGGLAVAVPGELAGLHLLYENHGSGKLTWAQLFEPVIELNRKGWEAPLIWVRAAQKIDELLLSRVPPLRETWDFIYKKDTRKLVEVGDIITRPNYADTLEKIARNGSASVFYDPNGPIAPKLASLAQGLGGILTAQDFANYKAKVSEALSFNFSLGSDNYELTTTGGVSSGLALIAGLNFYTALAQQSPVDKDEALKTHRLLEAMKWTALARSHLGDVNETYWNAIVANYSSPDWSRGLLDDGMYSDNTTFPWEHYGPLYKLTEPHGTSHFSVVDEHGGAVGMTTTVNLLFGSLVYDKDTGVVLNDEMDDFSMPDYSNAFNLTPSAHNFIRPFTRPLSLTTPTIIRKNGQLHFLIGAAGGSRIVTAVLQAIIRTIHDDMLLLHAIAYPRLHHQLIPQFAMVENITMFNSEFRDTLDCIQCQLETLNHTFVETGALTAMNGIKRAADGGWEGVSDYWRKRGIADGY</sequence>
<comment type="function">
    <text evidence="8">Cleaves the gamma-glutamyl peptide bond of glutathione and glutathione conjugates.</text>
</comment>
<dbReference type="Proteomes" id="UP000182259">
    <property type="component" value="Chromosome III"/>
</dbReference>
<feature type="binding site" evidence="7">
    <location>
        <position position="149"/>
    </location>
    <ligand>
        <name>L-glutamate</name>
        <dbReference type="ChEBI" id="CHEBI:29985"/>
    </ligand>
</feature>
<dbReference type="SUPFAM" id="SSF56235">
    <property type="entry name" value="N-terminal nucleophile aminohydrolases (Ntn hydrolases)"/>
    <property type="match status" value="1"/>
</dbReference>
<comment type="pathway">
    <text evidence="3 8">Sulfur metabolism; glutathione metabolism.</text>
</comment>
<keyword evidence="9" id="KW-1133">Transmembrane helix</keyword>
<keyword evidence="8" id="KW-0808">Transferase</keyword>
<dbReference type="EC" id="3.4.19.13" evidence="8"/>
<evidence type="ECO:0000256" key="2">
    <source>
        <dbReference type="ARBA" id="ARBA00001089"/>
    </source>
</evidence>
<protein>
    <recommendedName>
        <fullName evidence="8">Glutathione hydrolase</fullName>
        <ecNumber evidence="8">2.3.2.2</ecNumber>
        <ecNumber evidence="8">3.4.19.13</ecNumber>
    </recommendedName>
    <alternativeName>
        <fullName evidence="8">Gamma-glutamyltransferase</fullName>
    </alternativeName>
    <alternativeName>
        <fullName evidence="8">Gamma-glutamyltranspeptidase</fullName>
    </alternativeName>
</protein>
<dbReference type="InterPro" id="IPR029055">
    <property type="entry name" value="Ntn_hydrolases_N"/>
</dbReference>
<keyword evidence="9" id="KW-0812">Transmembrane</keyword>
<evidence type="ECO:0000256" key="5">
    <source>
        <dbReference type="ARBA" id="ARBA00047417"/>
    </source>
</evidence>
<feature type="binding site" evidence="7">
    <location>
        <position position="479"/>
    </location>
    <ligand>
        <name>L-glutamate</name>
        <dbReference type="ChEBI" id="CHEBI:29985"/>
    </ligand>
</feature>
<evidence type="ECO:0000256" key="6">
    <source>
        <dbReference type="PIRSR" id="PIRSR600101-1"/>
    </source>
</evidence>
<dbReference type="GO" id="GO:0005886">
    <property type="term" value="C:plasma membrane"/>
    <property type="evidence" value="ECO:0007669"/>
    <property type="project" value="TreeGrafter"/>
</dbReference>
<dbReference type="AlphaFoldDB" id="A0A1L0DD36"/>
<organism evidence="10 11">
    <name type="scientific">Sungouiella intermedia</name>
    <dbReference type="NCBI Taxonomy" id="45354"/>
    <lineage>
        <taxon>Eukaryota</taxon>
        <taxon>Fungi</taxon>
        <taxon>Dikarya</taxon>
        <taxon>Ascomycota</taxon>
        <taxon>Saccharomycotina</taxon>
        <taxon>Pichiomycetes</taxon>
        <taxon>Metschnikowiaceae</taxon>
        <taxon>Sungouiella</taxon>
    </lineage>
</organism>
<dbReference type="FunFam" id="3.60.20.40:FF:000001">
    <property type="entry name" value="Gamma-glutamyltranspeptidase 1"/>
    <property type="match status" value="1"/>
</dbReference>
<comment type="similarity">
    <text evidence="4">Belongs to the gamma-glutamyltransferase family.</text>
</comment>
<evidence type="ECO:0000313" key="11">
    <source>
        <dbReference type="Proteomes" id="UP000182259"/>
    </source>
</evidence>
<feature type="binding site" evidence="7">
    <location>
        <begin position="455"/>
        <end position="457"/>
    </location>
    <ligand>
        <name>L-glutamate</name>
        <dbReference type="ChEBI" id="CHEBI:29985"/>
    </ligand>
</feature>
<dbReference type="GO" id="GO:0103068">
    <property type="term" value="F:leukotriene C4 gamma-glutamyl transferase activity"/>
    <property type="evidence" value="ECO:0007669"/>
    <property type="project" value="UniProtKB-EC"/>
</dbReference>
<dbReference type="PRINTS" id="PR01210">
    <property type="entry name" value="GGTRANSPTASE"/>
</dbReference>
<dbReference type="NCBIfam" id="TIGR00066">
    <property type="entry name" value="g_glut_trans"/>
    <property type="match status" value="1"/>
</dbReference>
<dbReference type="GO" id="GO:0036374">
    <property type="term" value="F:glutathione hydrolase activity"/>
    <property type="evidence" value="ECO:0007669"/>
    <property type="project" value="UniProtKB-UniRule"/>
</dbReference>
<dbReference type="GO" id="GO:0000324">
    <property type="term" value="C:fungal-type vacuole"/>
    <property type="evidence" value="ECO:0007669"/>
    <property type="project" value="TreeGrafter"/>
</dbReference>
<feature type="binding site" evidence="7">
    <location>
        <position position="529"/>
    </location>
    <ligand>
        <name>L-glutamate</name>
        <dbReference type="ChEBI" id="CHEBI:29985"/>
    </ligand>
</feature>
<evidence type="ECO:0000256" key="9">
    <source>
        <dbReference type="SAM" id="Phobius"/>
    </source>
</evidence>
<name>A0A1L0DD36_9ASCO</name>
<proteinExistence type="inferred from homology"/>
<feature type="transmembrane region" description="Helical" evidence="9">
    <location>
        <begin position="21"/>
        <end position="39"/>
    </location>
</feature>
<reference evidence="10 11" key="1">
    <citation type="submission" date="2016-10" db="EMBL/GenBank/DDBJ databases">
        <authorList>
            <person name="de Groot N.N."/>
        </authorList>
    </citation>
    <scope>NUCLEOTIDE SEQUENCE [LARGE SCALE GENOMIC DNA]</scope>
    <source>
        <strain evidence="10 11">PYCC 4715</strain>
    </source>
</reference>
<dbReference type="EC" id="2.3.2.2" evidence="8"/>
<dbReference type="Gene3D" id="1.10.246.130">
    <property type="match status" value="1"/>
</dbReference>
<comment type="catalytic activity">
    <reaction evidence="2 8">
        <text>glutathione + H2O = L-cysteinylglycine + L-glutamate</text>
        <dbReference type="Rhea" id="RHEA:28807"/>
        <dbReference type="ChEBI" id="CHEBI:15377"/>
        <dbReference type="ChEBI" id="CHEBI:29985"/>
        <dbReference type="ChEBI" id="CHEBI:57925"/>
        <dbReference type="ChEBI" id="CHEBI:61694"/>
        <dbReference type="EC" id="3.4.19.13"/>
    </reaction>
</comment>
<dbReference type="InterPro" id="IPR043138">
    <property type="entry name" value="GGT_lsub"/>
</dbReference>
<keyword evidence="9" id="KW-0472">Membrane</keyword>
<gene>
    <name evidence="10" type="ORF">SAMEA4029009_CIC11G00000003929</name>
</gene>
<evidence type="ECO:0000256" key="1">
    <source>
        <dbReference type="ARBA" id="ARBA00001049"/>
    </source>
</evidence>
<evidence type="ECO:0000256" key="8">
    <source>
        <dbReference type="RuleBase" id="RU368068"/>
    </source>
</evidence>
<dbReference type="Pfam" id="PF01019">
    <property type="entry name" value="G_glu_transpept"/>
    <property type="match status" value="1"/>
</dbReference>
<dbReference type="PANTHER" id="PTHR11686">
    <property type="entry name" value="GAMMA GLUTAMYL TRANSPEPTIDASE"/>
    <property type="match status" value="1"/>
</dbReference>
<accession>A0A1L0DD36</accession>
<dbReference type="InterPro" id="IPR043137">
    <property type="entry name" value="GGT_ssub_C"/>
</dbReference>
<evidence type="ECO:0000313" key="10">
    <source>
        <dbReference type="EMBL" id="SGZ53832.1"/>
    </source>
</evidence>
<feature type="active site" description="Nucleophile" evidence="6">
    <location>
        <position position="437"/>
    </location>
</feature>
<dbReference type="GO" id="GO:0006751">
    <property type="term" value="P:glutathione catabolic process"/>
    <property type="evidence" value="ECO:0007669"/>
    <property type="project" value="UniProtKB-UniRule"/>
</dbReference>
<evidence type="ECO:0000256" key="4">
    <source>
        <dbReference type="ARBA" id="ARBA00009381"/>
    </source>
</evidence>
<dbReference type="EMBL" id="LT635766">
    <property type="protein sequence ID" value="SGZ53832.1"/>
    <property type="molecule type" value="Genomic_DNA"/>
</dbReference>
<comment type="catalytic activity">
    <reaction evidence="1 8">
        <text>an S-substituted glutathione + H2O = an S-substituted L-cysteinylglycine + L-glutamate</text>
        <dbReference type="Rhea" id="RHEA:59468"/>
        <dbReference type="ChEBI" id="CHEBI:15377"/>
        <dbReference type="ChEBI" id="CHEBI:29985"/>
        <dbReference type="ChEBI" id="CHEBI:90779"/>
        <dbReference type="ChEBI" id="CHEBI:143103"/>
        <dbReference type="EC" id="3.4.19.13"/>
    </reaction>
</comment>
<dbReference type="UniPathway" id="UPA00204"/>
<dbReference type="Gene3D" id="3.60.20.40">
    <property type="match status" value="1"/>
</dbReference>
<comment type="catalytic activity">
    <reaction evidence="5 8">
        <text>an N-terminal (5-L-glutamyl)-[peptide] + an alpha-amino acid = 5-L-glutamyl amino acid + an N-terminal L-alpha-aminoacyl-[peptide]</text>
        <dbReference type="Rhea" id="RHEA:23904"/>
        <dbReference type="Rhea" id="RHEA-COMP:9780"/>
        <dbReference type="Rhea" id="RHEA-COMP:9795"/>
        <dbReference type="ChEBI" id="CHEBI:77644"/>
        <dbReference type="ChEBI" id="CHEBI:78597"/>
        <dbReference type="ChEBI" id="CHEBI:78599"/>
        <dbReference type="ChEBI" id="CHEBI:78608"/>
        <dbReference type="EC" id="2.3.2.2"/>
    </reaction>
</comment>
<evidence type="ECO:0000256" key="3">
    <source>
        <dbReference type="ARBA" id="ARBA00005115"/>
    </source>
</evidence>